<dbReference type="InterPro" id="IPR013096">
    <property type="entry name" value="Cupin_2"/>
</dbReference>
<keyword evidence="4" id="KW-1185">Reference proteome</keyword>
<protein>
    <submittedName>
        <fullName evidence="3">Cupin domain-containing protein</fullName>
    </submittedName>
</protein>
<dbReference type="OrthoDB" id="161242at2"/>
<dbReference type="InterPro" id="IPR011051">
    <property type="entry name" value="RmlC_Cupin_sf"/>
</dbReference>
<name>A0A540X9Y0_9BACT</name>
<dbReference type="InterPro" id="IPR014710">
    <property type="entry name" value="RmlC-like_jellyroll"/>
</dbReference>
<dbReference type="EMBL" id="VIFM01000007">
    <property type="protein sequence ID" value="TQF17474.1"/>
    <property type="molecule type" value="Genomic_DNA"/>
</dbReference>
<organism evidence="3 4">
    <name type="scientific">Myxococcus llanfairpwllgwyngyllgogerychwyrndrobwllllantysiliogogogochensis</name>
    <dbReference type="NCBI Taxonomy" id="2590453"/>
    <lineage>
        <taxon>Bacteria</taxon>
        <taxon>Pseudomonadati</taxon>
        <taxon>Myxococcota</taxon>
        <taxon>Myxococcia</taxon>
        <taxon>Myxococcales</taxon>
        <taxon>Cystobacterineae</taxon>
        <taxon>Myxococcaceae</taxon>
        <taxon>Myxococcus</taxon>
    </lineage>
</organism>
<dbReference type="CDD" id="cd06990">
    <property type="entry name" value="cupin_DUF861"/>
    <property type="match status" value="1"/>
</dbReference>
<reference evidence="3 4" key="1">
    <citation type="submission" date="2019-06" db="EMBL/GenBank/DDBJ databases">
        <authorList>
            <person name="Livingstone P."/>
            <person name="Whitworth D."/>
        </authorList>
    </citation>
    <scope>NUCLEOTIDE SEQUENCE [LARGE SCALE GENOMIC DNA]</scope>
    <source>
        <strain evidence="3 4">AM401</strain>
    </source>
</reference>
<dbReference type="Proteomes" id="UP000315369">
    <property type="component" value="Unassembled WGS sequence"/>
</dbReference>
<evidence type="ECO:0000313" key="4">
    <source>
        <dbReference type="Proteomes" id="UP000315369"/>
    </source>
</evidence>
<accession>A0A540X9Y0</accession>
<feature type="region of interest" description="Disordered" evidence="1">
    <location>
        <begin position="120"/>
        <end position="139"/>
    </location>
</feature>
<sequence>MSEFIIKRFSTPDERRPFEAHGHADVLQFDGGRTVGMGVFEPGWKWSQDVKPIAGTESCQVAHSIYVVSGRMVVKMDDGDENEMGPGDVAIIPPGHDAWVIGNEPCLCVDFEGMAEYAQREATKSTRSGMTPESAPGLH</sequence>
<evidence type="ECO:0000259" key="2">
    <source>
        <dbReference type="Pfam" id="PF07883"/>
    </source>
</evidence>
<evidence type="ECO:0000256" key="1">
    <source>
        <dbReference type="SAM" id="MobiDB-lite"/>
    </source>
</evidence>
<gene>
    <name evidence="3" type="ORF">FJV41_03270</name>
</gene>
<dbReference type="RefSeq" id="WP_141640916.1">
    <property type="nucleotide sequence ID" value="NZ_VIFM01000007.1"/>
</dbReference>
<dbReference type="Gene3D" id="2.60.120.10">
    <property type="entry name" value="Jelly Rolls"/>
    <property type="match status" value="1"/>
</dbReference>
<feature type="domain" description="Cupin type-2" evidence="2">
    <location>
        <begin position="64"/>
        <end position="110"/>
    </location>
</feature>
<proteinExistence type="predicted"/>
<dbReference type="AlphaFoldDB" id="A0A540X9Y0"/>
<dbReference type="Pfam" id="PF07883">
    <property type="entry name" value="Cupin_2"/>
    <property type="match status" value="1"/>
</dbReference>
<evidence type="ECO:0000313" key="3">
    <source>
        <dbReference type="EMBL" id="TQF17474.1"/>
    </source>
</evidence>
<dbReference type="SUPFAM" id="SSF51182">
    <property type="entry name" value="RmlC-like cupins"/>
    <property type="match status" value="1"/>
</dbReference>
<comment type="caution">
    <text evidence="3">The sequence shown here is derived from an EMBL/GenBank/DDBJ whole genome shotgun (WGS) entry which is preliminary data.</text>
</comment>